<dbReference type="GO" id="GO:0005506">
    <property type="term" value="F:iron ion binding"/>
    <property type="evidence" value="ECO:0007669"/>
    <property type="project" value="InterPro"/>
</dbReference>
<dbReference type="Pfam" id="PF04116">
    <property type="entry name" value="FA_hydroxylase"/>
    <property type="match status" value="1"/>
</dbReference>
<evidence type="ECO:0000256" key="5">
    <source>
        <dbReference type="SAM" id="Phobius"/>
    </source>
</evidence>
<dbReference type="PANTHER" id="PTHR11863">
    <property type="entry name" value="STEROL DESATURASE"/>
    <property type="match status" value="1"/>
</dbReference>
<dbReference type="AlphaFoldDB" id="A0A9Q0EC90"/>
<dbReference type="GO" id="GO:0016020">
    <property type="term" value="C:membrane"/>
    <property type="evidence" value="ECO:0007669"/>
    <property type="project" value="UniProtKB-SubCell"/>
</dbReference>
<keyword evidence="2 5" id="KW-0812">Transmembrane</keyword>
<dbReference type="InterPro" id="IPR006694">
    <property type="entry name" value="Fatty_acid_hydroxylase"/>
</dbReference>
<evidence type="ECO:0000313" key="7">
    <source>
        <dbReference type="EMBL" id="KAJ3604146.1"/>
    </source>
</evidence>
<sequence length="272" mass="30634">MQHIGGDGYSVGVVSISELDPRVLQPLWDAMRVHGDLLASPLAPALSALLFHLVLCAPFLALDALGCVCSSVRAHRISGGLKPRVVLRQWSESFWRMLGSYAVGVAPLTAALQYLRTPRLPSLAPTCWRLCVDVLLCLFVFDTLFFIWHYVMHRSRWLYQHVHQAHHKYHRIPIALAAQDASAPELLSLLLLALGSSWLLGCHPLSEAAFHLLNTWLAVEDHCGYDLPWGLHRLLPRLGAGAPHHQLHHILQKGNYAPYFTHWDRLWGTEIR</sequence>
<comment type="caution">
    <text evidence="7">The sequence shown here is derived from an EMBL/GenBank/DDBJ whole genome shotgun (WGS) entry which is preliminary data.</text>
</comment>
<dbReference type="OrthoDB" id="1658724at2759"/>
<keyword evidence="3 5" id="KW-1133">Transmembrane helix</keyword>
<organism evidence="7 8">
    <name type="scientific">Muraenolepis orangiensis</name>
    <name type="common">Patagonian moray cod</name>
    <dbReference type="NCBI Taxonomy" id="630683"/>
    <lineage>
        <taxon>Eukaryota</taxon>
        <taxon>Metazoa</taxon>
        <taxon>Chordata</taxon>
        <taxon>Craniata</taxon>
        <taxon>Vertebrata</taxon>
        <taxon>Euteleostomi</taxon>
        <taxon>Actinopterygii</taxon>
        <taxon>Neopterygii</taxon>
        <taxon>Teleostei</taxon>
        <taxon>Neoteleostei</taxon>
        <taxon>Acanthomorphata</taxon>
        <taxon>Zeiogadaria</taxon>
        <taxon>Gadariae</taxon>
        <taxon>Gadiformes</taxon>
        <taxon>Muraenolepidoidei</taxon>
        <taxon>Muraenolepididae</taxon>
        <taxon>Muraenolepis</taxon>
    </lineage>
</organism>
<feature type="transmembrane region" description="Helical" evidence="5">
    <location>
        <begin position="93"/>
        <end position="115"/>
    </location>
</feature>
<reference evidence="7" key="1">
    <citation type="submission" date="2022-07" db="EMBL/GenBank/DDBJ databases">
        <title>Chromosome-level genome of Muraenolepis orangiensis.</title>
        <authorList>
            <person name="Kim J."/>
        </authorList>
    </citation>
    <scope>NUCLEOTIDE SEQUENCE</scope>
    <source>
        <strain evidence="7">KU_S4_2022</strain>
        <tissue evidence="7">Muscle</tissue>
    </source>
</reference>
<feature type="transmembrane region" description="Helical" evidence="5">
    <location>
        <begin position="127"/>
        <end position="151"/>
    </location>
</feature>
<evidence type="ECO:0000256" key="2">
    <source>
        <dbReference type="ARBA" id="ARBA00022692"/>
    </source>
</evidence>
<evidence type="ECO:0000256" key="3">
    <source>
        <dbReference type="ARBA" id="ARBA00022989"/>
    </source>
</evidence>
<dbReference type="InterPro" id="IPR050307">
    <property type="entry name" value="Sterol_Desaturase_Related"/>
</dbReference>
<feature type="domain" description="Fatty acid hydroxylase" evidence="6">
    <location>
        <begin position="134"/>
        <end position="269"/>
    </location>
</feature>
<evidence type="ECO:0000256" key="4">
    <source>
        <dbReference type="ARBA" id="ARBA00023136"/>
    </source>
</evidence>
<dbReference type="Proteomes" id="UP001148018">
    <property type="component" value="Unassembled WGS sequence"/>
</dbReference>
<proteinExistence type="predicted"/>
<evidence type="ECO:0000313" key="8">
    <source>
        <dbReference type="Proteomes" id="UP001148018"/>
    </source>
</evidence>
<dbReference type="GO" id="GO:0016491">
    <property type="term" value="F:oxidoreductase activity"/>
    <property type="evidence" value="ECO:0007669"/>
    <property type="project" value="InterPro"/>
</dbReference>
<keyword evidence="4 5" id="KW-0472">Membrane</keyword>
<evidence type="ECO:0000256" key="1">
    <source>
        <dbReference type="ARBA" id="ARBA00004370"/>
    </source>
</evidence>
<gene>
    <name evidence="7" type="ORF">NHX12_028887</name>
</gene>
<protein>
    <recommendedName>
        <fullName evidence="6">Fatty acid hydroxylase domain-containing protein</fullName>
    </recommendedName>
</protein>
<name>A0A9Q0EC90_9TELE</name>
<keyword evidence="8" id="KW-1185">Reference proteome</keyword>
<dbReference type="EMBL" id="JANIIK010000044">
    <property type="protein sequence ID" value="KAJ3604146.1"/>
    <property type="molecule type" value="Genomic_DNA"/>
</dbReference>
<comment type="subcellular location">
    <subcellularLocation>
        <location evidence="1">Membrane</location>
    </subcellularLocation>
</comment>
<dbReference type="GO" id="GO:0008610">
    <property type="term" value="P:lipid biosynthetic process"/>
    <property type="evidence" value="ECO:0007669"/>
    <property type="project" value="InterPro"/>
</dbReference>
<accession>A0A9Q0EC90</accession>
<evidence type="ECO:0000259" key="6">
    <source>
        <dbReference type="Pfam" id="PF04116"/>
    </source>
</evidence>
<feature type="transmembrane region" description="Helical" evidence="5">
    <location>
        <begin position="49"/>
        <end position="72"/>
    </location>
</feature>